<organism evidence="2 3">
    <name type="scientific">Scytonema millei VB511283</name>
    <dbReference type="NCBI Taxonomy" id="1245923"/>
    <lineage>
        <taxon>Bacteria</taxon>
        <taxon>Bacillati</taxon>
        <taxon>Cyanobacteriota</taxon>
        <taxon>Cyanophyceae</taxon>
        <taxon>Nostocales</taxon>
        <taxon>Scytonemataceae</taxon>
        <taxon>Scytonema</taxon>
    </lineage>
</organism>
<accession>A0A9X5E481</accession>
<sequence>MTVISEERDRTSRGKRAEEATQNSRIHALIPNSEFSLHPTPYSSRTTHHYRCDDRLTWSYTEAELQQPTRRRSRLSALNIITKL</sequence>
<evidence type="ECO:0000313" key="2">
    <source>
        <dbReference type="EMBL" id="NHC34503.1"/>
    </source>
</evidence>
<feature type="compositionally biased region" description="Basic and acidic residues" evidence="1">
    <location>
        <begin position="1"/>
        <end position="19"/>
    </location>
</feature>
<dbReference type="AlphaFoldDB" id="A0A9X5E481"/>
<protein>
    <submittedName>
        <fullName evidence="2">Uncharacterized protein</fullName>
    </submittedName>
</protein>
<reference evidence="2 3" key="1">
    <citation type="journal article" date="2015" name="Genome Announc.">
        <title>Draft Genome Sequence of the Terrestrial Cyanobacterium Scytonema millei VB511283, Isolated from Eastern India.</title>
        <authorList>
            <person name="Sen D."/>
            <person name="Chandrababunaidu M.M."/>
            <person name="Singh D."/>
            <person name="Sanghi N."/>
            <person name="Ghorai A."/>
            <person name="Mishra G.P."/>
            <person name="Madduluri M."/>
            <person name="Adhikary S.P."/>
            <person name="Tripathy S."/>
        </authorList>
    </citation>
    <scope>NUCLEOTIDE SEQUENCE [LARGE SCALE GENOMIC DNA]</scope>
    <source>
        <strain evidence="2 3">VB511283</strain>
    </source>
</reference>
<comment type="caution">
    <text evidence="2">The sequence shown here is derived from an EMBL/GenBank/DDBJ whole genome shotgun (WGS) entry which is preliminary data.</text>
</comment>
<dbReference type="RefSeq" id="WP_132866729.1">
    <property type="nucleotide sequence ID" value="NZ_JTJC03000001.1"/>
</dbReference>
<proteinExistence type="predicted"/>
<dbReference type="Proteomes" id="UP000031532">
    <property type="component" value="Unassembled WGS sequence"/>
</dbReference>
<evidence type="ECO:0000256" key="1">
    <source>
        <dbReference type="SAM" id="MobiDB-lite"/>
    </source>
</evidence>
<name>A0A9X5E481_9CYAN</name>
<gene>
    <name evidence="2" type="ORF">QH73_0007490</name>
</gene>
<evidence type="ECO:0000313" key="3">
    <source>
        <dbReference type="Proteomes" id="UP000031532"/>
    </source>
</evidence>
<dbReference type="EMBL" id="JTJC03000001">
    <property type="protein sequence ID" value="NHC34503.1"/>
    <property type="molecule type" value="Genomic_DNA"/>
</dbReference>
<feature type="region of interest" description="Disordered" evidence="1">
    <location>
        <begin position="1"/>
        <end position="23"/>
    </location>
</feature>
<keyword evidence="3" id="KW-1185">Reference proteome</keyword>